<proteinExistence type="predicted"/>
<dbReference type="InterPro" id="IPR045865">
    <property type="entry name" value="ACT-like_dom_sf"/>
</dbReference>
<dbReference type="Pfam" id="PF13840">
    <property type="entry name" value="ACT_7"/>
    <property type="match status" value="1"/>
</dbReference>
<gene>
    <name evidence="2" type="ORF">GSF22_18750</name>
</gene>
<protein>
    <submittedName>
        <fullName evidence="2">ACT domain-containing protein</fullName>
    </submittedName>
</protein>
<dbReference type="InterPro" id="IPR016540">
    <property type="entry name" value="UCP008459"/>
</dbReference>
<dbReference type="SUPFAM" id="SSF55021">
    <property type="entry name" value="ACT-like"/>
    <property type="match status" value="2"/>
</dbReference>
<evidence type="ECO:0000313" key="2">
    <source>
        <dbReference type="EMBL" id="MBO4208027.1"/>
    </source>
</evidence>
<keyword evidence="3" id="KW-1185">Reference proteome</keyword>
<organism evidence="2 3">
    <name type="scientific">Micromonospora echinofusca</name>
    <dbReference type="NCBI Taxonomy" id="47858"/>
    <lineage>
        <taxon>Bacteria</taxon>
        <taxon>Bacillati</taxon>
        <taxon>Actinomycetota</taxon>
        <taxon>Actinomycetes</taxon>
        <taxon>Micromonosporales</taxon>
        <taxon>Micromonosporaceae</taxon>
        <taxon>Micromonospora</taxon>
    </lineage>
</organism>
<dbReference type="PANTHER" id="PTHR31131:SF6">
    <property type="entry name" value="CASTOR ACT DOMAIN-CONTAINING PROTEIN"/>
    <property type="match status" value="1"/>
</dbReference>
<name>A0ABS3VU08_MICEH</name>
<reference evidence="2 3" key="1">
    <citation type="submission" date="2019-12" db="EMBL/GenBank/DDBJ databases">
        <title>Whole genome sequencing of endophytic Actinobacterium Micromonospora sp. MPMI6T.</title>
        <authorList>
            <person name="Evv R."/>
            <person name="Podile A.R."/>
        </authorList>
    </citation>
    <scope>NUCLEOTIDE SEQUENCE [LARGE SCALE GENOMIC DNA]</scope>
    <source>
        <strain evidence="2 3">MPMI6</strain>
    </source>
</reference>
<dbReference type="PANTHER" id="PTHR31131">
    <property type="entry name" value="CHROMOSOME 1, WHOLE GENOME SHOTGUN SEQUENCE"/>
    <property type="match status" value="1"/>
</dbReference>
<dbReference type="RefSeq" id="WP_208814937.1">
    <property type="nucleotide sequence ID" value="NZ_WVUH01000164.1"/>
</dbReference>
<evidence type="ECO:0000313" key="3">
    <source>
        <dbReference type="Proteomes" id="UP000823521"/>
    </source>
</evidence>
<comment type="caution">
    <text evidence="2">The sequence shown here is derived from an EMBL/GenBank/DDBJ whole genome shotgun (WGS) entry which is preliminary data.</text>
</comment>
<dbReference type="InterPro" id="IPR027795">
    <property type="entry name" value="CASTOR_ACT_dom"/>
</dbReference>
<feature type="domain" description="CASTOR ACT" evidence="1">
    <location>
        <begin position="60"/>
        <end position="121"/>
    </location>
</feature>
<dbReference type="EMBL" id="WVUH01000164">
    <property type="protein sequence ID" value="MBO4208027.1"/>
    <property type="molecule type" value="Genomic_DNA"/>
</dbReference>
<dbReference type="Proteomes" id="UP000823521">
    <property type="component" value="Unassembled WGS sequence"/>
</dbReference>
<dbReference type="InterPro" id="IPR051719">
    <property type="entry name" value="CASTOR_mTORC1"/>
</dbReference>
<dbReference type="PIRSF" id="PIRSF008459">
    <property type="entry name" value="UCP008459"/>
    <property type="match status" value="1"/>
</dbReference>
<evidence type="ECO:0000259" key="1">
    <source>
        <dbReference type="Pfam" id="PF13840"/>
    </source>
</evidence>
<dbReference type="Gene3D" id="3.30.2130.10">
    <property type="entry name" value="VC0802-like"/>
    <property type="match status" value="1"/>
</dbReference>
<accession>A0ABS3VU08</accession>
<sequence length="129" mass="13367">MLDIALLPDEYAVCRIPSGTPVPTGLLSDLSGTEVASLAASPDGLSLICPAGRVPEGATVETPWRCLRVVGPLDLALTGVLASLVTPLAEARVEILAFSTYDTDYVLVPTVRLAEAIGTLTNVGHRVAT</sequence>